<evidence type="ECO:0000256" key="1">
    <source>
        <dbReference type="SAM" id="Phobius"/>
    </source>
</evidence>
<sequence>MNHRLLRWGDTLIGALAAGVVVAAFVFAYSPSGEARVLIISQAGATPQHEPLDRARVLEIHGPAGITHIEIEPGRARCADSPGRQNICEASGWLQAHGEVAVSLPNRLTLQVLGTEPGFDSLHY</sequence>
<proteinExistence type="predicted"/>
<dbReference type="STRING" id="106634.TVD_12650"/>
<feature type="transmembrane region" description="Helical" evidence="1">
    <location>
        <begin position="12"/>
        <end position="30"/>
    </location>
</feature>
<dbReference type="Pfam" id="PF07009">
    <property type="entry name" value="NusG_II"/>
    <property type="match status" value="1"/>
</dbReference>
<organism evidence="2 3">
    <name type="scientific">Thioalkalivibrio versutus</name>
    <dbReference type="NCBI Taxonomy" id="106634"/>
    <lineage>
        <taxon>Bacteria</taxon>
        <taxon>Pseudomonadati</taxon>
        <taxon>Pseudomonadota</taxon>
        <taxon>Gammaproteobacteria</taxon>
        <taxon>Chromatiales</taxon>
        <taxon>Ectothiorhodospiraceae</taxon>
        <taxon>Thioalkalivibrio</taxon>
    </lineage>
</organism>
<gene>
    <name evidence="2" type="ORF">TVD_12650</name>
</gene>
<dbReference type="AlphaFoldDB" id="A0A0G3G4J6"/>
<keyword evidence="1" id="KW-0472">Membrane</keyword>
<evidence type="ECO:0000313" key="3">
    <source>
        <dbReference type="Proteomes" id="UP000064201"/>
    </source>
</evidence>
<dbReference type="PATRIC" id="fig|106634.4.peg.2578"/>
<dbReference type="OrthoDB" id="47603at2"/>
<dbReference type="Proteomes" id="UP000064201">
    <property type="component" value="Chromosome"/>
</dbReference>
<dbReference type="RefSeq" id="WP_018937388.1">
    <property type="nucleotide sequence ID" value="NZ_CP011367.1"/>
</dbReference>
<reference evidence="2 3" key="1">
    <citation type="submission" date="2015-04" db="EMBL/GenBank/DDBJ databases">
        <title>Complete Sequence for the Genome of the Thioalkalivibrio versutus D301.</title>
        <authorList>
            <person name="Mu T."/>
            <person name="Zhou J."/>
            <person name="Xu X."/>
        </authorList>
    </citation>
    <scope>NUCLEOTIDE SEQUENCE [LARGE SCALE GENOMIC DNA]</scope>
    <source>
        <strain evidence="2 3">D301</strain>
    </source>
</reference>
<protein>
    <submittedName>
        <fullName evidence="2">Uncharacterized protein</fullName>
    </submittedName>
</protein>
<keyword evidence="1" id="KW-0812">Transmembrane</keyword>
<dbReference type="EMBL" id="CP011367">
    <property type="protein sequence ID" value="AKJ96153.1"/>
    <property type="molecule type" value="Genomic_DNA"/>
</dbReference>
<name>A0A0G3G4J6_9GAMM</name>
<dbReference type="Gene3D" id="2.60.320.10">
    <property type="entry name" value="N-utilization substance G protein NusG, insert domain"/>
    <property type="match status" value="1"/>
</dbReference>
<dbReference type="InterPro" id="IPR038690">
    <property type="entry name" value="NusG_2_sf"/>
</dbReference>
<evidence type="ECO:0000313" key="2">
    <source>
        <dbReference type="EMBL" id="AKJ96153.1"/>
    </source>
</evidence>
<accession>A0A0G3G4J6</accession>
<keyword evidence="1" id="KW-1133">Transmembrane helix</keyword>
<keyword evidence="3" id="KW-1185">Reference proteome</keyword>
<dbReference type="KEGG" id="tvr:TVD_12650"/>